<proteinExistence type="predicted"/>
<accession>A0AAJ0CPW3</accession>
<dbReference type="Proteomes" id="UP001251528">
    <property type="component" value="Unassembled WGS sequence"/>
</dbReference>
<dbReference type="AlphaFoldDB" id="A0AAJ0CPW3"/>
<organism evidence="1 2">
    <name type="scientific">Conoideocrella luteorostrata</name>
    <dbReference type="NCBI Taxonomy" id="1105319"/>
    <lineage>
        <taxon>Eukaryota</taxon>
        <taxon>Fungi</taxon>
        <taxon>Dikarya</taxon>
        <taxon>Ascomycota</taxon>
        <taxon>Pezizomycotina</taxon>
        <taxon>Sordariomycetes</taxon>
        <taxon>Hypocreomycetidae</taxon>
        <taxon>Hypocreales</taxon>
        <taxon>Clavicipitaceae</taxon>
        <taxon>Conoideocrella</taxon>
    </lineage>
</organism>
<keyword evidence="2" id="KW-1185">Reference proteome</keyword>
<name>A0AAJ0CPW3_9HYPO</name>
<reference evidence="1" key="1">
    <citation type="submission" date="2023-06" db="EMBL/GenBank/DDBJ databases">
        <title>Conoideocrella luteorostrata (Hypocreales: Clavicipitaceae), a potential biocontrol fungus for elongate hemlock scale in United States Christmas tree production areas.</title>
        <authorList>
            <person name="Barrett H."/>
            <person name="Lovett B."/>
            <person name="Macias A.M."/>
            <person name="Stajich J.E."/>
            <person name="Kasson M.T."/>
        </authorList>
    </citation>
    <scope>NUCLEOTIDE SEQUENCE</scope>
    <source>
        <strain evidence="1">ARSEF 14590</strain>
    </source>
</reference>
<gene>
    <name evidence="1" type="ORF">QQS21_006767</name>
</gene>
<evidence type="ECO:0000313" key="2">
    <source>
        <dbReference type="Proteomes" id="UP001251528"/>
    </source>
</evidence>
<sequence>MVGLAGGLHVHFAEKSFVCMQALNTQPLLVVDPPQRFLHIVLPIMGSGSEALEAAIQEGSERLKLWYTHDPSIYWQKNVETDKTVGGASRHIH</sequence>
<comment type="caution">
    <text evidence="1">The sequence shown here is derived from an EMBL/GenBank/DDBJ whole genome shotgun (WGS) entry which is preliminary data.</text>
</comment>
<dbReference type="EMBL" id="JASWJB010000130">
    <property type="protein sequence ID" value="KAK2595492.1"/>
    <property type="molecule type" value="Genomic_DNA"/>
</dbReference>
<evidence type="ECO:0000313" key="1">
    <source>
        <dbReference type="EMBL" id="KAK2595492.1"/>
    </source>
</evidence>
<protein>
    <submittedName>
        <fullName evidence="1">Uncharacterized protein</fullName>
    </submittedName>
</protein>